<dbReference type="AlphaFoldDB" id="A0A1N6IEY5"/>
<proteinExistence type="predicted"/>
<keyword evidence="2" id="KW-0472">Membrane</keyword>
<protein>
    <submittedName>
        <fullName evidence="3">Uncharacterized protein</fullName>
    </submittedName>
</protein>
<dbReference type="RefSeq" id="WP_074257940.1">
    <property type="nucleotide sequence ID" value="NZ_FSRL01000002.1"/>
</dbReference>
<feature type="region of interest" description="Disordered" evidence="1">
    <location>
        <begin position="68"/>
        <end position="142"/>
    </location>
</feature>
<dbReference type="STRING" id="1217970.SAMN05444002_3784"/>
<keyword evidence="4" id="KW-1185">Reference proteome</keyword>
<evidence type="ECO:0000256" key="1">
    <source>
        <dbReference type="SAM" id="MobiDB-lite"/>
    </source>
</evidence>
<evidence type="ECO:0000313" key="3">
    <source>
        <dbReference type="EMBL" id="SIO30519.1"/>
    </source>
</evidence>
<keyword evidence="2" id="KW-0812">Transmembrane</keyword>
<evidence type="ECO:0000256" key="2">
    <source>
        <dbReference type="SAM" id="Phobius"/>
    </source>
</evidence>
<reference evidence="4" key="1">
    <citation type="submission" date="2016-11" db="EMBL/GenBank/DDBJ databases">
        <authorList>
            <person name="Varghese N."/>
            <person name="Submissions S."/>
        </authorList>
    </citation>
    <scope>NUCLEOTIDE SEQUENCE [LARGE SCALE GENOMIC DNA]</scope>
    <source>
        <strain evidence="4">DSM 29440</strain>
    </source>
</reference>
<dbReference type="Proteomes" id="UP000184932">
    <property type="component" value="Unassembled WGS sequence"/>
</dbReference>
<dbReference type="OrthoDB" id="9846401at2"/>
<feature type="compositionally biased region" description="Polar residues" evidence="1">
    <location>
        <begin position="80"/>
        <end position="116"/>
    </location>
</feature>
<organism evidence="3 4">
    <name type="scientific">Vannielia litorea</name>
    <dbReference type="NCBI Taxonomy" id="1217970"/>
    <lineage>
        <taxon>Bacteria</taxon>
        <taxon>Pseudomonadati</taxon>
        <taxon>Pseudomonadota</taxon>
        <taxon>Alphaproteobacteria</taxon>
        <taxon>Rhodobacterales</taxon>
        <taxon>Paracoccaceae</taxon>
        <taxon>Vannielia</taxon>
    </lineage>
</organism>
<accession>A0A1N6IEY5</accession>
<name>A0A1N6IEY5_9RHOB</name>
<sequence length="142" mass="14831">MKESIAAIRWVVNALLVVAMLGAGWLSYKFFTEPGYLAELALGEGAGTSFTPRSPGLEPAPTDAVVTSRLPQASGLPQAGGTSDTQTRLSNGTPAGATTSADSYTPRTTATGNVRTVTREKKEAPPAYQPPLAQRKVIRVGD</sequence>
<keyword evidence="2" id="KW-1133">Transmembrane helix</keyword>
<evidence type="ECO:0000313" key="4">
    <source>
        <dbReference type="Proteomes" id="UP000184932"/>
    </source>
</evidence>
<dbReference type="EMBL" id="FSRL01000002">
    <property type="protein sequence ID" value="SIO30519.1"/>
    <property type="molecule type" value="Genomic_DNA"/>
</dbReference>
<gene>
    <name evidence="3" type="ORF">SAMN05444002_3784</name>
</gene>
<feature type="transmembrane region" description="Helical" evidence="2">
    <location>
        <begin position="7"/>
        <end position="28"/>
    </location>
</feature>